<gene>
    <name evidence="1" type="ORF">VJ786_05955</name>
</gene>
<dbReference type="RefSeq" id="WP_262708801.1">
    <property type="nucleotide sequence ID" value="NZ_JAYLLN010000010.1"/>
</dbReference>
<proteinExistence type="predicted"/>
<keyword evidence="2" id="KW-1185">Reference proteome</keyword>
<name>A0ABU8I4K2_9SPHI</name>
<evidence type="ECO:0000313" key="1">
    <source>
        <dbReference type="EMBL" id="MEI5984443.1"/>
    </source>
</evidence>
<evidence type="ECO:0000313" key="2">
    <source>
        <dbReference type="Proteomes" id="UP001363035"/>
    </source>
</evidence>
<organism evidence="1 2">
    <name type="scientific">Sphingobacterium tenebrionis</name>
    <dbReference type="NCBI Taxonomy" id="3111775"/>
    <lineage>
        <taxon>Bacteria</taxon>
        <taxon>Pseudomonadati</taxon>
        <taxon>Bacteroidota</taxon>
        <taxon>Sphingobacteriia</taxon>
        <taxon>Sphingobacteriales</taxon>
        <taxon>Sphingobacteriaceae</taxon>
        <taxon>Sphingobacterium</taxon>
    </lineage>
</organism>
<dbReference type="EMBL" id="JAYLLN010000010">
    <property type="protein sequence ID" value="MEI5984443.1"/>
    <property type="molecule type" value="Genomic_DNA"/>
</dbReference>
<reference evidence="1 2" key="1">
    <citation type="submission" date="2024-01" db="EMBL/GenBank/DDBJ databases">
        <title>Sphingobacterium tenebrionis sp. nov., a novel endophyte isolated from tenebrio molitor intestines.</title>
        <authorList>
            <person name="Zhang C."/>
        </authorList>
    </citation>
    <scope>NUCLEOTIDE SEQUENCE [LARGE SCALE GENOMIC DNA]</scope>
    <source>
        <strain evidence="1 2">PU5-4</strain>
    </source>
</reference>
<dbReference type="Proteomes" id="UP001363035">
    <property type="component" value="Unassembled WGS sequence"/>
</dbReference>
<comment type="caution">
    <text evidence="1">The sequence shown here is derived from an EMBL/GenBank/DDBJ whole genome shotgun (WGS) entry which is preliminary data.</text>
</comment>
<sequence length="43" mass="5127">MRKMIIEGIRNGEDISMDRWLYENDTENGIPIESWLEANEEDL</sequence>
<protein>
    <submittedName>
        <fullName evidence="1">Uncharacterized protein</fullName>
    </submittedName>
</protein>
<accession>A0ABU8I4K2</accession>